<organism evidence="1 2">
    <name type="scientific">Candidatus Williamhamiltonella defendens</name>
    <dbReference type="NCBI Taxonomy" id="138072"/>
    <lineage>
        <taxon>Bacteria</taxon>
        <taxon>Pseudomonadati</taxon>
        <taxon>Pseudomonadota</taxon>
        <taxon>Gammaproteobacteria</taxon>
        <taxon>Enterobacterales</taxon>
        <taxon>Enterobacteriaceae</taxon>
        <taxon>aphid secondary symbionts</taxon>
        <taxon>Candidatus Williamhamiltonella</taxon>
    </lineage>
</organism>
<proteinExistence type="predicted"/>
<dbReference type="Proteomes" id="UP000229055">
    <property type="component" value="Chromosome"/>
</dbReference>
<reference evidence="2" key="2">
    <citation type="submission" date="2017-11" db="EMBL/GenBank/DDBJ databases">
        <title>PacBio sequencing of new strain of the secondary endosymbiont Candidatus Hamiltonella defensa.</title>
        <authorList>
            <person name="Strand M.R."/>
            <person name="Oliver K."/>
        </authorList>
    </citation>
    <scope>NUCLEOTIDE SEQUENCE [LARGE SCALE GENOMIC DNA]</scope>
    <source>
        <strain evidence="2">ZA17</strain>
    </source>
</reference>
<evidence type="ECO:0000313" key="2">
    <source>
        <dbReference type="Proteomes" id="UP000229055"/>
    </source>
</evidence>
<dbReference type="EMBL" id="CP017613">
    <property type="protein sequence ID" value="ATW34394.1"/>
    <property type="molecule type" value="Genomic_DNA"/>
</dbReference>
<reference evidence="2" key="1">
    <citation type="submission" date="2016-10" db="EMBL/GenBank/DDBJ databases">
        <authorList>
            <person name="Chevignon G."/>
        </authorList>
    </citation>
    <scope>NUCLEOTIDE SEQUENCE [LARGE SCALE GENOMIC DNA]</scope>
    <source>
        <strain evidence="2">ZA17</strain>
    </source>
</reference>
<gene>
    <name evidence="1" type="ORF">BJP43_09165</name>
</gene>
<evidence type="ECO:0000313" key="1">
    <source>
        <dbReference type="EMBL" id="ATW34394.1"/>
    </source>
</evidence>
<sequence>MNNITFTYNQEAALAAGQSAFINESGAYVVTILEAKYVTSSGGAESIEFSVETDDRKKANYLNVYCMKKDGTTNQYGINTLNAIMGCAGVQQLTTKMINAHTHIAPELTNKRVGLVLQKTLKTKTNGLDIYSLDIILPFIAQTRQTLDEQINELSAQTIDKKLATLQDKDERKQASRGYQQYQSEYLG</sequence>
<dbReference type="RefSeq" id="WP_100096938.1">
    <property type="nucleotide sequence ID" value="NZ_CP017613.1"/>
</dbReference>
<accession>A0A2D3TFD2</accession>
<name>A0A2D3TFD2_9ENTR</name>
<dbReference type="AlphaFoldDB" id="A0A2D3TFD2"/>
<protein>
    <submittedName>
        <fullName evidence="1">DUF669 domain-containing protein</fullName>
    </submittedName>
</protein>